<name>A0A0G1CBT7_9BACT</name>
<feature type="chain" id="PRO_5002536359" description="Ig-like domain-containing protein" evidence="1">
    <location>
        <begin position="25"/>
        <end position="310"/>
    </location>
</feature>
<dbReference type="EMBL" id="LCFA01000004">
    <property type="protein sequence ID" value="KKS82884.1"/>
    <property type="molecule type" value="Genomic_DNA"/>
</dbReference>
<feature type="signal peptide" evidence="1">
    <location>
        <begin position="1"/>
        <end position="24"/>
    </location>
</feature>
<organism evidence="2 3">
    <name type="scientific">Candidatus Wolfebacteria bacterium GW2011_GWC1_43_10</name>
    <dbReference type="NCBI Taxonomy" id="1619011"/>
    <lineage>
        <taxon>Bacteria</taxon>
        <taxon>Candidatus Wolfeibacteriota</taxon>
    </lineage>
</organism>
<reference evidence="2 3" key="1">
    <citation type="journal article" date="2015" name="Nature">
        <title>rRNA introns, odd ribosomes, and small enigmatic genomes across a large radiation of phyla.</title>
        <authorList>
            <person name="Brown C.T."/>
            <person name="Hug L.A."/>
            <person name="Thomas B.C."/>
            <person name="Sharon I."/>
            <person name="Castelle C.J."/>
            <person name="Singh A."/>
            <person name="Wilkins M.J."/>
            <person name="Williams K.H."/>
            <person name="Banfield J.F."/>
        </authorList>
    </citation>
    <scope>NUCLEOTIDE SEQUENCE [LARGE SCALE GENOMIC DNA]</scope>
</reference>
<evidence type="ECO:0000313" key="2">
    <source>
        <dbReference type="EMBL" id="KKS82884.1"/>
    </source>
</evidence>
<comment type="caution">
    <text evidence="2">The sequence shown here is derived from an EMBL/GenBank/DDBJ whole genome shotgun (WGS) entry which is preliminary data.</text>
</comment>
<evidence type="ECO:0000256" key="1">
    <source>
        <dbReference type="SAM" id="SignalP"/>
    </source>
</evidence>
<accession>A0A0G1CBT7</accession>
<dbReference type="AlphaFoldDB" id="A0A0G1CBT7"/>
<proteinExistence type="predicted"/>
<sequence>MKKLSLVFVLVTLFVIALVPGAMAQTSPAEQAEENQIRYCRFLEDPVRVIDWRRGVDAKALDLDWATKAVVVSDTEMDITMVGGSGKKYSCPSPRGVAYVVNRMTRKAESILICLNPLEKPKDWAVSGLFITKEDRLAGVCEEQMKLLQKVDAGIDRVEVQLGRIEAKIDNLAEQERHPEPVTQSRVLPPTVFVLAKMNGQEVVGKIKRNSVVTIEWSSTYTTECRSLTGIGFHTNGLISGVATTPPLKHDELYTVECTGLGGSASSRVYLDINNHNGLWIGGLTALLAGAVVLSDGDGGKEPVRGRPPV</sequence>
<evidence type="ECO:0000313" key="3">
    <source>
        <dbReference type="Proteomes" id="UP000034810"/>
    </source>
</evidence>
<evidence type="ECO:0008006" key="4">
    <source>
        <dbReference type="Google" id="ProtNLM"/>
    </source>
</evidence>
<keyword evidence="1" id="KW-0732">Signal</keyword>
<gene>
    <name evidence="2" type="ORF">UV58_C0004G0057</name>
</gene>
<dbReference type="Proteomes" id="UP000034810">
    <property type="component" value="Unassembled WGS sequence"/>
</dbReference>
<protein>
    <recommendedName>
        <fullName evidence="4">Ig-like domain-containing protein</fullName>
    </recommendedName>
</protein>